<dbReference type="Proteomes" id="UP001148629">
    <property type="component" value="Unassembled WGS sequence"/>
</dbReference>
<gene>
    <name evidence="1" type="ORF">NM208_g751</name>
</gene>
<evidence type="ECO:0000313" key="2">
    <source>
        <dbReference type="Proteomes" id="UP001148629"/>
    </source>
</evidence>
<organism evidence="1 2">
    <name type="scientific">Fusarium decemcellulare</name>
    <dbReference type="NCBI Taxonomy" id="57161"/>
    <lineage>
        <taxon>Eukaryota</taxon>
        <taxon>Fungi</taxon>
        <taxon>Dikarya</taxon>
        <taxon>Ascomycota</taxon>
        <taxon>Pezizomycotina</taxon>
        <taxon>Sordariomycetes</taxon>
        <taxon>Hypocreomycetidae</taxon>
        <taxon>Hypocreales</taxon>
        <taxon>Nectriaceae</taxon>
        <taxon>Fusarium</taxon>
        <taxon>Fusarium decemcellulare species complex</taxon>
    </lineage>
</organism>
<protein>
    <submittedName>
        <fullName evidence="1">Uncharacterized protein</fullName>
    </submittedName>
</protein>
<evidence type="ECO:0000313" key="1">
    <source>
        <dbReference type="EMBL" id="KAJ3548975.1"/>
    </source>
</evidence>
<dbReference type="EMBL" id="JANRMS010000034">
    <property type="protein sequence ID" value="KAJ3548975.1"/>
    <property type="molecule type" value="Genomic_DNA"/>
</dbReference>
<sequence>MGTATESTKWPEIEVPDSVKQLIDRLFTALDSQDSNAGSVLAHEIFAADGIAYFGTGHFQGTKELERSRDNAWTTITFRRHTLSKVYVDSIEGNDLAFIGHVTMELHNGKIVSGEFTGRIVVRDVENQGKRVELYKIWADSQPLVKALQSD</sequence>
<proteinExistence type="predicted"/>
<name>A0ACC1SYM9_9HYPO</name>
<reference evidence="1" key="1">
    <citation type="submission" date="2022-08" db="EMBL/GenBank/DDBJ databases">
        <title>Genome Sequence of Fusarium decemcellulare.</title>
        <authorList>
            <person name="Buettner E."/>
        </authorList>
    </citation>
    <scope>NUCLEOTIDE SEQUENCE</scope>
    <source>
        <strain evidence="1">Babe19</strain>
    </source>
</reference>
<accession>A0ACC1SYM9</accession>
<keyword evidence="2" id="KW-1185">Reference proteome</keyword>
<comment type="caution">
    <text evidence="1">The sequence shown here is derived from an EMBL/GenBank/DDBJ whole genome shotgun (WGS) entry which is preliminary data.</text>
</comment>